<dbReference type="InterPro" id="IPR017896">
    <property type="entry name" value="4Fe4S_Fe-S-bd"/>
</dbReference>
<dbReference type="PANTHER" id="PTHR43534:SF1">
    <property type="entry name" value="4FE-4S CLUSTER CONTAINING PARA FAMILY ATPASE PROTEIN"/>
    <property type="match status" value="1"/>
</dbReference>
<dbReference type="InterPro" id="IPR002586">
    <property type="entry name" value="CobQ/CobB/MinD/ParA_Nub-bd_dom"/>
</dbReference>
<dbReference type="Proteomes" id="UP000029622">
    <property type="component" value="Unassembled WGS sequence"/>
</dbReference>
<proteinExistence type="predicted"/>
<feature type="domain" description="4Fe-4S ferredoxin-type" evidence="4">
    <location>
        <begin position="85"/>
        <end position="114"/>
    </location>
</feature>
<dbReference type="PROSITE" id="PS51379">
    <property type="entry name" value="4FE4S_FER_2"/>
    <property type="match status" value="2"/>
</dbReference>
<dbReference type="GO" id="GO:0051536">
    <property type="term" value="F:iron-sulfur cluster binding"/>
    <property type="evidence" value="ECO:0007669"/>
    <property type="project" value="UniProtKB-KW"/>
</dbReference>
<dbReference type="SUPFAM" id="SSF52540">
    <property type="entry name" value="P-loop containing nucleoside triphosphate hydrolases"/>
    <property type="match status" value="1"/>
</dbReference>
<dbReference type="InterPro" id="IPR017900">
    <property type="entry name" value="4Fe4S_Fe_S_CS"/>
</dbReference>
<evidence type="ECO:0000313" key="6">
    <source>
        <dbReference type="Proteomes" id="UP000029622"/>
    </source>
</evidence>
<dbReference type="Gene3D" id="3.30.70.20">
    <property type="match status" value="1"/>
</dbReference>
<protein>
    <submittedName>
        <fullName evidence="5">(4Fe-4S)-binding protein</fullName>
    </submittedName>
</protein>
<evidence type="ECO:0000313" key="5">
    <source>
        <dbReference type="EMBL" id="KGG80450.1"/>
    </source>
</evidence>
<dbReference type="GO" id="GO:0046872">
    <property type="term" value="F:metal ion binding"/>
    <property type="evidence" value="ECO:0007669"/>
    <property type="project" value="UniProtKB-KW"/>
</dbReference>
<accession>A0A096BGY6</accession>
<keyword evidence="1" id="KW-0479">Metal-binding</keyword>
<dbReference type="CDD" id="cd03110">
    <property type="entry name" value="SIMIBI_bact_arch"/>
    <property type="match status" value="1"/>
</dbReference>
<gene>
    <name evidence="5" type="ORF">Y919_06105</name>
</gene>
<dbReference type="Pfam" id="PF00037">
    <property type="entry name" value="Fer4"/>
    <property type="match status" value="2"/>
</dbReference>
<organism evidence="5 6">
    <name type="scientific">Caloranaerobacter azorensis H53214</name>
    <dbReference type="NCBI Taxonomy" id="1156417"/>
    <lineage>
        <taxon>Bacteria</taxon>
        <taxon>Bacillati</taxon>
        <taxon>Bacillota</taxon>
        <taxon>Tissierellia</taxon>
        <taxon>Tissierellales</taxon>
        <taxon>Thermohalobacteraceae</taxon>
        <taxon>Caloranaerobacter</taxon>
    </lineage>
</organism>
<dbReference type="Gene3D" id="3.40.50.300">
    <property type="entry name" value="P-loop containing nucleotide triphosphate hydrolases"/>
    <property type="match status" value="1"/>
</dbReference>
<dbReference type="SUPFAM" id="SSF46548">
    <property type="entry name" value="alpha-helical ferredoxin"/>
    <property type="match status" value="1"/>
</dbReference>
<dbReference type="Pfam" id="PF01656">
    <property type="entry name" value="CbiA"/>
    <property type="match status" value="1"/>
</dbReference>
<evidence type="ECO:0000256" key="3">
    <source>
        <dbReference type="ARBA" id="ARBA00023014"/>
    </source>
</evidence>
<keyword evidence="3" id="KW-0411">Iron-sulfur</keyword>
<sequence length="286" mass="31542">MKQIVVISGKGGTGKTTLTSSFAYLAKNRDIADCDVEAPNLNLILDNTPMKRELYIGGKIAYIDKEKCIECGKCKSVCRFDAVKDNFQINDIKCEGCGACVEVCPNEAIKLIDDETGDVITSSIEGGKFSYAQLRIGADGAGKVVTKVRQSLMEDENKPELIIIDGSPGIGCVVISSLTGCNMAVVVTEPTQSGLEDLMRVLNLVDYFRMKAYVVVNKFDINLEKTKEIEDFCSKNNFEVVGKIPFDPYVNKAIKESKPVVQFDESIAGREIKKIWNIINEKIREV</sequence>
<name>A0A096BGY6_9FIRM</name>
<dbReference type="PANTHER" id="PTHR43534">
    <property type="entry name" value="MIND SUPERFAMILY P-LOOP ATPASE CONTAINING AN INSERTED FERREDOXIN DOMAIN"/>
    <property type="match status" value="1"/>
</dbReference>
<feature type="domain" description="4Fe-4S ferredoxin-type" evidence="4">
    <location>
        <begin position="59"/>
        <end position="84"/>
    </location>
</feature>
<keyword evidence="2" id="KW-0408">Iron</keyword>
<dbReference type="AlphaFoldDB" id="A0A096BGY6"/>
<dbReference type="InterPro" id="IPR027417">
    <property type="entry name" value="P-loop_NTPase"/>
</dbReference>
<evidence type="ECO:0000259" key="4">
    <source>
        <dbReference type="PROSITE" id="PS51379"/>
    </source>
</evidence>
<dbReference type="RefSeq" id="WP_035163313.1">
    <property type="nucleotide sequence ID" value="NZ_AZTB01000025.1"/>
</dbReference>
<dbReference type="PROSITE" id="PS00198">
    <property type="entry name" value="4FE4S_FER_1"/>
    <property type="match status" value="1"/>
</dbReference>
<evidence type="ECO:0000256" key="2">
    <source>
        <dbReference type="ARBA" id="ARBA00023004"/>
    </source>
</evidence>
<dbReference type="EMBL" id="AZTB01000025">
    <property type="protein sequence ID" value="KGG80450.1"/>
    <property type="molecule type" value="Genomic_DNA"/>
</dbReference>
<reference evidence="5 6" key="1">
    <citation type="submission" date="2013-12" db="EMBL/GenBank/DDBJ databases">
        <title>Draft genome sequence of Caloranaerobacter sp. H53214.</title>
        <authorList>
            <person name="Jiang L.J."/>
            <person name="Shao Z.Z."/>
            <person name="Long M.N."/>
        </authorList>
    </citation>
    <scope>NUCLEOTIDE SEQUENCE [LARGE SCALE GENOMIC DNA]</scope>
    <source>
        <strain evidence="5 6">H53214</strain>
    </source>
</reference>
<dbReference type="STRING" id="1156417.Y919_06105"/>
<comment type="caution">
    <text evidence="5">The sequence shown here is derived from an EMBL/GenBank/DDBJ whole genome shotgun (WGS) entry which is preliminary data.</text>
</comment>
<evidence type="ECO:0000256" key="1">
    <source>
        <dbReference type="ARBA" id="ARBA00022723"/>
    </source>
</evidence>